<evidence type="ECO:0000259" key="1">
    <source>
        <dbReference type="Pfam" id="PF16242"/>
    </source>
</evidence>
<dbReference type="Proteomes" id="UP000199312">
    <property type="component" value="Unassembled WGS sequence"/>
</dbReference>
<dbReference type="EMBL" id="FOZP01000005">
    <property type="protein sequence ID" value="SFS59865.1"/>
    <property type="molecule type" value="Genomic_DNA"/>
</dbReference>
<dbReference type="InterPro" id="IPR052917">
    <property type="entry name" value="Stress-Dev_Protein"/>
</dbReference>
<dbReference type="STRING" id="593133.SAMN04488006_2228"/>
<gene>
    <name evidence="2" type="ORF">SAMN04488006_2228</name>
</gene>
<accession>A0A1I6R5A4</accession>
<reference evidence="3" key="1">
    <citation type="submission" date="2016-10" db="EMBL/GenBank/DDBJ databases">
        <authorList>
            <person name="Varghese N."/>
            <person name="Submissions S."/>
        </authorList>
    </citation>
    <scope>NUCLEOTIDE SEQUENCE [LARGE SCALE GENOMIC DNA]</scope>
    <source>
        <strain evidence="3">DSM 24450</strain>
    </source>
</reference>
<evidence type="ECO:0000313" key="2">
    <source>
        <dbReference type="EMBL" id="SFS59865.1"/>
    </source>
</evidence>
<dbReference type="PANTHER" id="PTHR34818">
    <property type="entry name" value="PROTEIN BLI-3"/>
    <property type="match status" value="1"/>
</dbReference>
<dbReference type="OrthoDB" id="1432662at2"/>
<protein>
    <submittedName>
        <fullName evidence="2">General stress protein 26</fullName>
    </submittedName>
</protein>
<dbReference type="PANTHER" id="PTHR34818:SF1">
    <property type="entry name" value="PROTEIN BLI-3"/>
    <property type="match status" value="1"/>
</dbReference>
<feature type="domain" description="General stress protein FMN-binding split barrel" evidence="1">
    <location>
        <begin position="11"/>
        <end position="139"/>
    </location>
</feature>
<name>A0A1I6R5A4_9FLAO</name>
<evidence type="ECO:0000313" key="3">
    <source>
        <dbReference type="Proteomes" id="UP000199312"/>
    </source>
</evidence>
<organism evidence="2 3">
    <name type="scientific">Lutibacter maritimus</name>
    <dbReference type="NCBI Taxonomy" id="593133"/>
    <lineage>
        <taxon>Bacteria</taxon>
        <taxon>Pseudomonadati</taxon>
        <taxon>Bacteroidota</taxon>
        <taxon>Flavobacteriia</taxon>
        <taxon>Flavobacteriales</taxon>
        <taxon>Flavobacteriaceae</taxon>
        <taxon>Lutibacter</taxon>
    </lineage>
</organism>
<dbReference type="SUPFAM" id="SSF50475">
    <property type="entry name" value="FMN-binding split barrel"/>
    <property type="match status" value="1"/>
</dbReference>
<dbReference type="InterPro" id="IPR012349">
    <property type="entry name" value="Split_barrel_FMN-bd"/>
</dbReference>
<dbReference type="RefSeq" id="WP_090226278.1">
    <property type="nucleotide sequence ID" value="NZ_FOZP01000005.1"/>
</dbReference>
<dbReference type="AlphaFoldDB" id="A0A1I6R5A4"/>
<dbReference type="InterPro" id="IPR038725">
    <property type="entry name" value="YdaG_split_barrel_FMN-bd"/>
</dbReference>
<sequence length="161" mass="18645">MYNDEILSRDEKINKIRGIVRDNPICMMATNLVKIPFSAYPMTTLDLVDKGDLIFFTSKKATPFNEIEKDNRVQLLYANDDKKEYLNVFAHATHIFDNLLLDKLWTPIMNRWFDGKNDPDLVILSVSIVHANYWISEDSDSGESGFINLQNYGDVDYKVDQ</sequence>
<keyword evidence="3" id="KW-1185">Reference proteome</keyword>
<dbReference type="Pfam" id="PF16242">
    <property type="entry name" value="Pyrid_ox_like"/>
    <property type="match status" value="1"/>
</dbReference>
<dbReference type="Gene3D" id="2.30.110.10">
    <property type="entry name" value="Electron Transport, Fmn-binding Protein, Chain A"/>
    <property type="match status" value="1"/>
</dbReference>
<proteinExistence type="predicted"/>